<comment type="caution">
    <text evidence="2">The sequence shown here is derived from an EMBL/GenBank/DDBJ whole genome shotgun (WGS) entry which is preliminary data.</text>
</comment>
<dbReference type="PRINTS" id="PR01854">
    <property type="entry name" value="BR22PROTEIN"/>
</dbReference>
<gene>
    <name evidence="2" type="ORF">QE152_g5618</name>
</gene>
<proteinExistence type="predicted"/>
<keyword evidence="3" id="KW-1185">Reference proteome</keyword>
<dbReference type="EMBL" id="JASPKY010000034">
    <property type="protein sequence ID" value="KAK9747079.1"/>
    <property type="molecule type" value="Genomic_DNA"/>
</dbReference>
<feature type="region of interest" description="Disordered" evidence="1">
    <location>
        <begin position="1"/>
        <end position="80"/>
    </location>
</feature>
<sequence length="246" mass="29886">MAKNIKPDQTTKRDKFFKKPKHSPFHTQRHYKNETKSSANESQPSNSFFMKKKNYNAEDAPSQSQEVKKEKPKKPFDKKKWRLQRYSKKYKLQQWEESRKKVILREYYKETKGNLDPKINVQKIYEEAEKEDSDLIKIDQLENENNLNSEIVNDDKSESTKEIATRNKKKPHLNAYEEYQRLKEEKKRKKEEIQQKREERDKALKEYKKEKTRKYKKLNKKTSKGQPVMKYRMQMLLEQIQKSVSN</sequence>
<reference evidence="2 3" key="1">
    <citation type="journal article" date="2024" name="BMC Genomics">
        <title>De novo assembly and annotation of Popillia japonica's genome with initial clues to its potential as an invasive pest.</title>
        <authorList>
            <person name="Cucini C."/>
            <person name="Boschi S."/>
            <person name="Funari R."/>
            <person name="Cardaioli E."/>
            <person name="Iannotti N."/>
            <person name="Marturano G."/>
            <person name="Paoli F."/>
            <person name="Bruttini M."/>
            <person name="Carapelli A."/>
            <person name="Frati F."/>
            <person name="Nardi F."/>
        </authorList>
    </citation>
    <scope>NUCLEOTIDE SEQUENCE [LARGE SCALE GENOMIC DNA]</scope>
    <source>
        <strain evidence="2">DMR45628</strain>
    </source>
</reference>
<protein>
    <submittedName>
        <fullName evidence="2">rRNA processing</fullName>
    </submittedName>
</protein>
<dbReference type="Pfam" id="PF08524">
    <property type="entry name" value="rRNA_processing"/>
    <property type="match status" value="1"/>
</dbReference>
<dbReference type="Proteomes" id="UP001458880">
    <property type="component" value="Unassembled WGS sequence"/>
</dbReference>
<dbReference type="AlphaFoldDB" id="A0AAW1MLE8"/>
<feature type="region of interest" description="Disordered" evidence="1">
    <location>
        <begin position="155"/>
        <end position="227"/>
    </location>
</feature>
<feature type="compositionally biased region" description="Polar residues" evidence="1">
    <location>
        <begin position="36"/>
        <end position="48"/>
    </location>
</feature>
<dbReference type="PANTHER" id="PTHR15657">
    <property type="entry name" value="THYROID TRANSCRIPTION FACTOR 1-ASSOCIATED PROTEIN 26"/>
    <property type="match status" value="1"/>
</dbReference>
<feature type="compositionally biased region" description="Basic and acidic residues" evidence="1">
    <location>
        <begin position="1"/>
        <end position="14"/>
    </location>
</feature>
<feature type="compositionally biased region" description="Basic and acidic residues" evidence="1">
    <location>
        <begin position="66"/>
        <end position="75"/>
    </location>
</feature>
<dbReference type="PANTHER" id="PTHR15657:SF1">
    <property type="entry name" value="THYROID TRANSCRIPTION FACTOR 1-ASSOCIATED PROTEIN 26"/>
    <property type="match status" value="1"/>
</dbReference>
<evidence type="ECO:0000256" key="1">
    <source>
        <dbReference type="SAM" id="MobiDB-lite"/>
    </source>
</evidence>
<feature type="compositionally biased region" description="Basic and acidic residues" evidence="1">
    <location>
        <begin position="155"/>
        <end position="165"/>
    </location>
</feature>
<accession>A0AAW1MLE8</accession>
<dbReference type="InterPro" id="IPR013730">
    <property type="entry name" value="Fyv7/TAP26"/>
</dbReference>
<feature type="compositionally biased region" description="Basic and acidic residues" evidence="1">
    <location>
        <begin position="178"/>
        <end position="209"/>
    </location>
</feature>
<name>A0AAW1MLE8_POPJA</name>
<dbReference type="GO" id="GO:0005634">
    <property type="term" value="C:nucleus"/>
    <property type="evidence" value="ECO:0007669"/>
    <property type="project" value="TreeGrafter"/>
</dbReference>
<organism evidence="2 3">
    <name type="scientific">Popillia japonica</name>
    <name type="common">Japanese beetle</name>
    <dbReference type="NCBI Taxonomy" id="7064"/>
    <lineage>
        <taxon>Eukaryota</taxon>
        <taxon>Metazoa</taxon>
        <taxon>Ecdysozoa</taxon>
        <taxon>Arthropoda</taxon>
        <taxon>Hexapoda</taxon>
        <taxon>Insecta</taxon>
        <taxon>Pterygota</taxon>
        <taxon>Neoptera</taxon>
        <taxon>Endopterygota</taxon>
        <taxon>Coleoptera</taxon>
        <taxon>Polyphaga</taxon>
        <taxon>Scarabaeiformia</taxon>
        <taxon>Scarabaeidae</taxon>
        <taxon>Rutelinae</taxon>
        <taxon>Popillia</taxon>
    </lineage>
</organism>
<feature type="compositionally biased region" description="Basic residues" evidence="1">
    <location>
        <begin position="15"/>
        <end position="30"/>
    </location>
</feature>
<evidence type="ECO:0000313" key="3">
    <source>
        <dbReference type="Proteomes" id="UP001458880"/>
    </source>
</evidence>
<feature type="compositionally biased region" description="Basic residues" evidence="1">
    <location>
        <begin position="210"/>
        <end position="223"/>
    </location>
</feature>
<evidence type="ECO:0000313" key="2">
    <source>
        <dbReference type="EMBL" id="KAK9747079.1"/>
    </source>
</evidence>